<organism evidence="1 2">
    <name type="scientific">Paenibacillus aestuarii</name>
    <dbReference type="NCBI Taxonomy" id="516965"/>
    <lineage>
        <taxon>Bacteria</taxon>
        <taxon>Bacillati</taxon>
        <taxon>Bacillota</taxon>
        <taxon>Bacilli</taxon>
        <taxon>Bacillales</taxon>
        <taxon>Paenibacillaceae</taxon>
        <taxon>Paenibacillus</taxon>
    </lineage>
</organism>
<protein>
    <recommendedName>
        <fullName evidence="3">Tn3 transposase DDE domain-containing protein</fullName>
    </recommendedName>
</protein>
<evidence type="ECO:0008006" key="3">
    <source>
        <dbReference type="Google" id="ProtNLM"/>
    </source>
</evidence>
<accession>A0ABW0K6U9</accession>
<dbReference type="Proteomes" id="UP001596044">
    <property type="component" value="Unassembled WGS sequence"/>
</dbReference>
<dbReference type="EMBL" id="JBHSMJ010000017">
    <property type="protein sequence ID" value="MFC5449100.1"/>
    <property type="molecule type" value="Genomic_DNA"/>
</dbReference>
<reference evidence="2" key="1">
    <citation type="journal article" date="2019" name="Int. J. Syst. Evol. Microbiol.">
        <title>The Global Catalogue of Microorganisms (GCM) 10K type strain sequencing project: providing services to taxonomists for standard genome sequencing and annotation.</title>
        <authorList>
            <consortium name="The Broad Institute Genomics Platform"/>
            <consortium name="The Broad Institute Genome Sequencing Center for Infectious Disease"/>
            <person name="Wu L."/>
            <person name="Ma J."/>
        </authorList>
    </citation>
    <scope>NUCLEOTIDE SEQUENCE [LARGE SCALE GENOMIC DNA]</scope>
    <source>
        <strain evidence="2">KACC 11904</strain>
    </source>
</reference>
<proteinExistence type="predicted"/>
<name>A0ABW0K6U9_9BACL</name>
<keyword evidence="2" id="KW-1185">Reference proteome</keyword>
<sequence>MLTMWDFRFGQLIENILNDGNKRFLSVNQVKLLSTSAWIDMVNTIDFGGTSGEYCGLDPRRDPKRIPIAMSLIKAEWMESLLPFGQYLLDRKEREYPGGTLYGDEIEVKEN</sequence>
<gene>
    <name evidence="1" type="ORF">ACFPOG_12580</name>
</gene>
<evidence type="ECO:0000313" key="2">
    <source>
        <dbReference type="Proteomes" id="UP001596044"/>
    </source>
</evidence>
<dbReference type="RefSeq" id="WP_377524699.1">
    <property type="nucleotide sequence ID" value="NZ_JBHSMJ010000017.1"/>
</dbReference>
<comment type="caution">
    <text evidence="1">The sequence shown here is derived from an EMBL/GenBank/DDBJ whole genome shotgun (WGS) entry which is preliminary data.</text>
</comment>
<evidence type="ECO:0000313" key="1">
    <source>
        <dbReference type="EMBL" id="MFC5449100.1"/>
    </source>
</evidence>